<keyword evidence="3" id="KW-1185">Reference proteome</keyword>
<dbReference type="EMBL" id="KZ772715">
    <property type="protein sequence ID" value="PTQ39882.1"/>
    <property type="molecule type" value="Genomic_DNA"/>
</dbReference>
<gene>
    <name evidence="2" type="ORF">MARPO_0043s0114</name>
</gene>
<proteinExistence type="predicted"/>
<organism evidence="2 3">
    <name type="scientific">Marchantia polymorpha</name>
    <name type="common">Common liverwort</name>
    <name type="synonym">Marchantia aquatica</name>
    <dbReference type="NCBI Taxonomy" id="3197"/>
    <lineage>
        <taxon>Eukaryota</taxon>
        <taxon>Viridiplantae</taxon>
        <taxon>Streptophyta</taxon>
        <taxon>Embryophyta</taxon>
        <taxon>Marchantiophyta</taxon>
        <taxon>Marchantiopsida</taxon>
        <taxon>Marchantiidae</taxon>
        <taxon>Marchantiales</taxon>
        <taxon>Marchantiaceae</taxon>
        <taxon>Marchantia</taxon>
    </lineage>
</organism>
<evidence type="ECO:0000256" key="1">
    <source>
        <dbReference type="SAM" id="MobiDB-lite"/>
    </source>
</evidence>
<sequence length="210" mass="22348">MSSTGSFWSATYSSLCSQLATSACCASCSNQGPYHRHCGCSLHAGLWKFEGPSSPKCQVKISSKKSRSGMFRSISVQNLGDKSLSASCSPSSSGEIHSPFDESSFETREKLADEECNASTDDETSLTVTLMEELATLIQVVKDGEVGLEEMHGDGNDGFRGGDSKRILARSRMARSVPDLCAYAGPDSKGPTVAAALKFESPGLTRPQLE</sequence>
<accession>A0A2R6X1B3</accession>
<dbReference type="AlphaFoldDB" id="A0A2R6X1B3"/>
<feature type="compositionally biased region" description="Low complexity" evidence="1">
    <location>
        <begin position="83"/>
        <end position="93"/>
    </location>
</feature>
<name>A0A2R6X1B3_MARPO</name>
<feature type="region of interest" description="Disordered" evidence="1">
    <location>
        <begin position="81"/>
        <end position="104"/>
    </location>
</feature>
<dbReference type="Proteomes" id="UP000244005">
    <property type="component" value="Unassembled WGS sequence"/>
</dbReference>
<dbReference type="Gramene" id="Mp1g07210.1">
    <property type="protein sequence ID" value="Mp1g07210.1.cds1"/>
    <property type="gene ID" value="Mp1g07210"/>
</dbReference>
<evidence type="ECO:0000313" key="3">
    <source>
        <dbReference type="Proteomes" id="UP000244005"/>
    </source>
</evidence>
<reference evidence="3" key="1">
    <citation type="journal article" date="2017" name="Cell">
        <title>Insights into land plant evolution garnered from the Marchantia polymorpha genome.</title>
        <authorList>
            <person name="Bowman J.L."/>
            <person name="Kohchi T."/>
            <person name="Yamato K.T."/>
            <person name="Jenkins J."/>
            <person name="Shu S."/>
            <person name="Ishizaki K."/>
            <person name="Yamaoka S."/>
            <person name="Nishihama R."/>
            <person name="Nakamura Y."/>
            <person name="Berger F."/>
            <person name="Adam C."/>
            <person name="Aki S.S."/>
            <person name="Althoff F."/>
            <person name="Araki T."/>
            <person name="Arteaga-Vazquez M.A."/>
            <person name="Balasubrmanian S."/>
            <person name="Barry K."/>
            <person name="Bauer D."/>
            <person name="Boehm C.R."/>
            <person name="Briginshaw L."/>
            <person name="Caballero-Perez J."/>
            <person name="Catarino B."/>
            <person name="Chen F."/>
            <person name="Chiyoda S."/>
            <person name="Chovatia M."/>
            <person name="Davies K.M."/>
            <person name="Delmans M."/>
            <person name="Demura T."/>
            <person name="Dierschke T."/>
            <person name="Dolan L."/>
            <person name="Dorantes-Acosta A.E."/>
            <person name="Eklund D.M."/>
            <person name="Florent S.N."/>
            <person name="Flores-Sandoval E."/>
            <person name="Fujiyama A."/>
            <person name="Fukuzawa H."/>
            <person name="Galik B."/>
            <person name="Grimanelli D."/>
            <person name="Grimwood J."/>
            <person name="Grossniklaus U."/>
            <person name="Hamada T."/>
            <person name="Haseloff J."/>
            <person name="Hetherington A.J."/>
            <person name="Higo A."/>
            <person name="Hirakawa Y."/>
            <person name="Hundley H.N."/>
            <person name="Ikeda Y."/>
            <person name="Inoue K."/>
            <person name="Inoue S.I."/>
            <person name="Ishida S."/>
            <person name="Jia Q."/>
            <person name="Kakita M."/>
            <person name="Kanazawa T."/>
            <person name="Kawai Y."/>
            <person name="Kawashima T."/>
            <person name="Kennedy M."/>
            <person name="Kinose K."/>
            <person name="Kinoshita T."/>
            <person name="Kohara Y."/>
            <person name="Koide E."/>
            <person name="Komatsu K."/>
            <person name="Kopischke S."/>
            <person name="Kubo M."/>
            <person name="Kyozuka J."/>
            <person name="Lagercrantz U."/>
            <person name="Lin S.S."/>
            <person name="Lindquist E."/>
            <person name="Lipzen A.M."/>
            <person name="Lu C.W."/>
            <person name="De Luna E."/>
            <person name="Martienssen R.A."/>
            <person name="Minamino N."/>
            <person name="Mizutani M."/>
            <person name="Mizutani M."/>
            <person name="Mochizuki N."/>
            <person name="Monte I."/>
            <person name="Mosher R."/>
            <person name="Nagasaki H."/>
            <person name="Nakagami H."/>
            <person name="Naramoto S."/>
            <person name="Nishitani K."/>
            <person name="Ohtani M."/>
            <person name="Okamoto T."/>
            <person name="Okumura M."/>
            <person name="Phillips J."/>
            <person name="Pollak B."/>
            <person name="Reinders A."/>
            <person name="Rovekamp M."/>
            <person name="Sano R."/>
            <person name="Sawa S."/>
            <person name="Schmid M.W."/>
            <person name="Shirakawa M."/>
            <person name="Solano R."/>
            <person name="Spunde A."/>
            <person name="Suetsugu N."/>
            <person name="Sugano S."/>
            <person name="Sugiyama A."/>
            <person name="Sun R."/>
            <person name="Suzuki Y."/>
            <person name="Takenaka M."/>
            <person name="Takezawa D."/>
            <person name="Tomogane H."/>
            <person name="Tsuzuki M."/>
            <person name="Ueda T."/>
            <person name="Umeda M."/>
            <person name="Ward J.M."/>
            <person name="Watanabe Y."/>
            <person name="Yazaki K."/>
            <person name="Yokoyama R."/>
            <person name="Yoshitake Y."/>
            <person name="Yotsui I."/>
            <person name="Zachgo S."/>
            <person name="Schmutz J."/>
        </authorList>
    </citation>
    <scope>NUCLEOTIDE SEQUENCE [LARGE SCALE GENOMIC DNA]</scope>
    <source>
        <strain evidence="3">Tak-1</strain>
    </source>
</reference>
<evidence type="ECO:0000313" key="2">
    <source>
        <dbReference type="EMBL" id="PTQ39882.1"/>
    </source>
</evidence>
<protein>
    <submittedName>
        <fullName evidence="2">Uncharacterized protein</fullName>
    </submittedName>
</protein>